<evidence type="ECO:0000256" key="2">
    <source>
        <dbReference type="ARBA" id="ARBA00008290"/>
    </source>
</evidence>
<keyword evidence="6" id="KW-0378">Hydrolase</keyword>
<evidence type="ECO:0000256" key="8">
    <source>
        <dbReference type="ARBA" id="ARBA00023049"/>
    </source>
</evidence>
<dbReference type="GO" id="GO:0006508">
    <property type="term" value="P:proteolysis"/>
    <property type="evidence" value="ECO:0007669"/>
    <property type="project" value="UniProtKB-KW"/>
</dbReference>
<evidence type="ECO:0000256" key="5">
    <source>
        <dbReference type="ARBA" id="ARBA00022723"/>
    </source>
</evidence>
<sequence length="431" mass="45574">MPRPDPASSDAFARDLCRFIGASPSPFHAVESAVARLREGGFTEVPGDASWRLAAGGWFVRRGGSLVAFRLPESPLRRYRLIGAHTDSPNLRIKPLPDRSSAGVAQLGVEVYGGVLLNSWLDRDLGMSGRVVRRDNGQLRETLFAVDEPILRIPQLAIHLDRDINERGLLLNKQAHLSPMWCSAGPDVPSFRSWLAGLVDCAPASIVGWDAMLHDTAAPAIVGMAREFISSARIDNLLSCHAAVTALCAAPTDTDTAEAQVIALFDHEEVGSTSDRGADGSFLGSVLERVSASQGLGRPEHLAALAASHCVSADCAHATHPNYADRHEPDHPIALNGGPVVKVNSSMRYATDAASAAPFLEACARIGTDVQWFVTRSDLACGSTIGPVAAAQLGIATVDVGVPQLAMHSIRELCGVTDAAVFASVLGSYLG</sequence>
<dbReference type="Gene3D" id="2.30.250.10">
    <property type="entry name" value="Aminopeptidase i, Domain 2"/>
    <property type="match status" value="1"/>
</dbReference>
<name>A0A6J6U3T0_9ZZZZ</name>
<dbReference type="Gene3D" id="3.40.630.10">
    <property type="entry name" value="Zn peptidases"/>
    <property type="match status" value="1"/>
</dbReference>
<dbReference type="InterPro" id="IPR023358">
    <property type="entry name" value="Peptidase_M18_dom2"/>
</dbReference>
<dbReference type="EMBL" id="CAFABA010000011">
    <property type="protein sequence ID" value="CAB4817032.1"/>
    <property type="molecule type" value="Genomic_DNA"/>
</dbReference>
<dbReference type="GO" id="GO:0008270">
    <property type="term" value="F:zinc ion binding"/>
    <property type="evidence" value="ECO:0007669"/>
    <property type="project" value="InterPro"/>
</dbReference>
<dbReference type="SUPFAM" id="SSF101821">
    <property type="entry name" value="Aminopeptidase/glucanase lid domain"/>
    <property type="match status" value="1"/>
</dbReference>
<dbReference type="AlphaFoldDB" id="A0A6J6U3T0"/>
<organism evidence="9">
    <name type="scientific">freshwater metagenome</name>
    <dbReference type="NCBI Taxonomy" id="449393"/>
    <lineage>
        <taxon>unclassified sequences</taxon>
        <taxon>metagenomes</taxon>
        <taxon>ecological metagenomes</taxon>
    </lineage>
</organism>
<dbReference type="InterPro" id="IPR001948">
    <property type="entry name" value="Peptidase_M18"/>
</dbReference>
<dbReference type="GO" id="GO:0008237">
    <property type="term" value="F:metallopeptidase activity"/>
    <property type="evidence" value="ECO:0007669"/>
    <property type="project" value="UniProtKB-KW"/>
</dbReference>
<evidence type="ECO:0000256" key="1">
    <source>
        <dbReference type="ARBA" id="ARBA00001947"/>
    </source>
</evidence>
<dbReference type="PANTHER" id="PTHR28570:SF3">
    <property type="entry name" value="ASPARTYL AMINOPEPTIDASE"/>
    <property type="match status" value="1"/>
</dbReference>
<dbReference type="CDD" id="cd05658">
    <property type="entry name" value="M18_DAP"/>
    <property type="match status" value="1"/>
</dbReference>
<keyword evidence="4" id="KW-0645">Protease</keyword>
<dbReference type="GO" id="GO:0005737">
    <property type="term" value="C:cytoplasm"/>
    <property type="evidence" value="ECO:0007669"/>
    <property type="project" value="UniProtKB-ARBA"/>
</dbReference>
<evidence type="ECO:0000256" key="4">
    <source>
        <dbReference type="ARBA" id="ARBA00022670"/>
    </source>
</evidence>
<evidence type="ECO:0000256" key="3">
    <source>
        <dbReference type="ARBA" id="ARBA00022438"/>
    </source>
</evidence>
<dbReference type="SUPFAM" id="SSF53187">
    <property type="entry name" value="Zn-dependent exopeptidases"/>
    <property type="match status" value="1"/>
</dbReference>
<comment type="similarity">
    <text evidence="2">Belongs to the peptidase M18 family.</text>
</comment>
<evidence type="ECO:0000313" key="11">
    <source>
        <dbReference type="EMBL" id="CAB4892311.1"/>
    </source>
</evidence>
<dbReference type="PANTHER" id="PTHR28570">
    <property type="entry name" value="ASPARTYL AMINOPEPTIDASE"/>
    <property type="match status" value="1"/>
</dbReference>
<comment type="cofactor">
    <cofactor evidence="1">
        <name>Zn(2+)</name>
        <dbReference type="ChEBI" id="CHEBI:29105"/>
    </cofactor>
</comment>
<keyword evidence="5" id="KW-0479">Metal-binding</keyword>
<reference evidence="9" key="1">
    <citation type="submission" date="2020-05" db="EMBL/GenBank/DDBJ databases">
        <authorList>
            <person name="Chiriac C."/>
            <person name="Salcher M."/>
            <person name="Ghai R."/>
            <person name="Kavagutti S V."/>
        </authorList>
    </citation>
    <scope>NUCLEOTIDE SEQUENCE</scope>
</reference>
<dbReference type="EMBL" id="CAEZYR010000077">
    <property type="protein sequence ID" value="CAB4754551.1"/>
    <property type="molecule type" value="Genomic_DNA"/>
</dbReference>
<dbReference type="EMBL" id="CAFBMH010000007">
    <property type="protein sequence ID" value="CAB4892311.1"/>
    <property type="molecule type" value="Genomic_DNA"/>
</dbReference>
<proteinExistence type="inferred from homology"/>
<keyword evidence="3" id="KW-0031">Aminopeptidase</keyword>
<dbReference type="Pfam" id="PF02127">
    <property type="entry name" value="Peptidase_M18"/>
    <property type="match status" value="1"/>
</dbReference>
<gene>
    <name evidence="9" type="ORF">UFOPK2754_02008</name>
    <name evidence="10" type="ORF">UFOPK3139_00436</name>
    <name evidence="11" type="ORF">UFOPK3543_00362</name>
</gene>
<keyword evidence="8" id="KW-0482">Metalloprotease</keyword>
<protein>
    <submittedName>
        <fullName evidence="9">Unannotated protein</fullName>
    </submittedName>
</protein>
<keyword evidence="7" id="KW-0862">Zinc</keyword>
<accession>A0A6J6U3T0</accession>
<dbReference type="PRINTS" id="PR00932">
    <property type="entry name" value="AMINO1PTASE"/>
</dbReference>
<dbReference type="GO" id="GO:0004177">
    <property type="term" value="F:aminopeptidase activity"/>
    <property type="evidence" value="ECO:0007669"/>
    <property type="project" value="UniProtKB-KW"/>
</dbReference>
<evidence type="ECO:0000313" key="9">
    <source>
        <dbReference type="EMBL" id="CAB4754551.1"/>
    </source>
</evidence>
<dbReference type="NCBIfam" id="NF002759">
    <property type="entry name" value="PRK02813.1"/>
    <property type="match status" value="1"/>
</dbReference>
<evidence type="ECO:0000256" key="7">
    <source>
        <dbReference type="ARBA" id="ARBA00022833"/>
    </source>
</evidence>
<evidence type="ECO:0000313" key="10">
    <source>
        <dbReference type="EMBL" id="CAB4817032.1"/>
    </source>
</evidence>
<evidence type="ECO:0000256" key="6">
    <source>
        <dbReference type="ARBA" id="ARBA00022801"/>
    </source>
</evidence>